<keyword evidence="2" id="KW-1185">Reference proteome</keyword>
<sequence>MEFAYRSFENLVNINDYRNLYNLEPDHDGSVWIHCLHKIDFTNYFPYVLDMEKYYYFSFDTDRVFWKERGEKMKSAIFNNGNLMETFKYSLELINDTNVDIQK</sequence>
<dbReference type="EMBL" id="MF403008">
    <property type="protein sequence ID" value="AUZ95308.1"/>
    <property type="molecule type" value="Genomic_DNA"/>
</dbReference>
<dbReference type="GeneID" id="40088552"/>
<proteinExistence type="predicted"/>
<evidence type="ECO:0000313" key="1">
    <source>
        <dbReference type="EMBL" id="AUZ95308.1"/>
    </source>
</evidence>
<accession>A0A2L0V0I9</accession>
<dbReference type="KEGG" id="vg:40088552"/>
<organism evidence="1 2">
    <name type="scientific">Agrobacterium phage Atu_ph07</name>
    <dbReference type="NCBI Taxonomy" id="2024264"/>
    <lineage>
        <taxon>Viruses</taxon>
        <taxon>Duplodnaviria</taxon>
        <taxon>Heunggongvirae</taxon>
        <taxon>Uroviricota</taxon>
        <taxon>Caudoviricetes</taxon>
        <taxon>Polybotosvirus</taxon>
        <taxon>Polybotosvirus Atuph07</taxon>
    </lineage>
</organism>
<evidence type="ECO:0000313" key="2">
    <source>
        <dbReference type="Proteomes" id="UP000223025"/>
    </source>
</evidence>
<dbReference type="RefSeq" id="YP_009612214.1">
    <property type="nucleotide sequence ID" value="NC_042013.1"/>
</dbReference>
<protein>
    <submittedName>
        <fullName evidence="1">Uncharacterized protein</fullName>
    </submittedName>
</protein>
<reference evidence="1 2" key="1">
    <citation type="submission" date="2017-06" db="EMBL/GenBank/DDBJ databases">
        <authorList>
            <person name="Kim H.J."/>
            <person name="Triplett B.A."/>
        </authorList>
    </citation>
    <scope>NUCLEOTIDE SEQUENCE [LARGE SCALE GENOMIC DNA]</scope>
</reference>
<name>A0A2L0V0I9_9CAUD</name>
<dbReference type="Proteomes" id="UP000223025">
    <property type="component" value="Segment"/>
</dbReference>